<evidence type="ECO:0000256" key="11">
    <source>
        <dbReference type="ARBA" id="ARBA00023157"/>
    </source>
</evidence>
<keyword evidence="10" id="KW-0472">Membrane</keyword>
<dbReference type="Proteomes" id="UP000694426">
    <property type="component" value="Unplaced"/>
</dbReference>
<evidence type="ECO:0000256" key="4">
    <source>
        <dbReference type="ARBA" id="ARBA00022676"/>
    </source>
</evidence>
<dbReference type="GO" id="GO:0000139">
    <property type="term" value="C:Golgi membrane"/>
    <property type="evidence" value="ECO:0007669"/>
    <property type="project" value="UniProtKB-SubCell"/>
</dbReference>
<dbReference type="EC" id="2.4.3.3" evidence="14"/>
<dbReference type="Gene3D" id="3.90.1480.20">
    <property type="entry name" value="Glycosyl transferase family 29"/>
    <property type="match status" value="1"/>
</dbReference>
<dbReference type="Pfam" id="PF00777">
    <property type="entry name" value="Glyco_transf_29"/>
    <property type="match status" value="1"/>
</dbReference>
<comment type="catalytic activity">
    <reaction evidence="16">
        <text>a 3-O-[N-acetyl-alpha-D-galactosaminyl]-L-threonyl-[protein] + CMP-N-acetyl-beta-neuraminate = a 3-O-[N-acetyl-alpha-neuraminosyl-(2-&gt;6)-N-acetyl-alpha-D-galactosaminyl]-L-threonyl-[protein] + CMP + H(+)</text>
        <dbReference type="Rhea" id="RHEA:81643"/>
        <dbReference type="Rhea" id="RHEA-COMP:11689"/>
        <dbReference type="Rhea" id="RHEA-COMP:19720"/>
        <dbReference type="ChEBI" id="CHEBI:15378"/>
        <dbReference type="ChEBI" id="CHEBI:57812"/>
        <dbReference type="ChEBI" id="CHEBI:60377"/>
        <dbReference type="ChEBI" id="CHEBI:87075"/>
        <dbReference type="ChEBI" id="CHEBI:231970"/>
    </reaction>
    <physiologicalReaction direction="left-to-right" evidence="16">
        <dbReference type="Rhea" id="RHEA:81644"/>
    </physiologicalReaction>
</comment>
<evidence type="ECO:0000256" key="12">
    <source>
        <dbReference type="ARBA" id="ARBA00023180"/>
    </source>
</evidence>
<organism evidence="19 20">
    <name type="scientific">Anser brachyrhynchus</name>
    <name type="common">Pink-footed goose</name>
    <dbReference type="NCBI Taxonomy" id="132585"/>
    <lineage>
        <taxon>Eukaryota</taxon>
        <taxon>Metazoa</taxon>
        <taxon>Chordata</taxon>
        <taxon>Craniata</taxon>
        <taxon>Vertebrata</taxon>
        <taxon>Euteleostomi</taxon>
        <taxon>Archelosauria</taxon>
        <taxon>Archosauria</taxon>
        <taxon>Dinosauria</taxon>
        <taxon>Saurischia</taxon>
        <taxon>Theropoda</taxon>
        <taxon>Coelurosauria</taxon>
        <taxon>Aves</taxon>
        <taxon>Neognathae</taxon>
        <taxon>Galloanserae</taxon>
        <taxon>Anseriformes</taxon>
        <taxon>Anatidae</taxon>
        <taxon>Anserinae</taxon>
        <taxon>Anser</taxon>
    </lineage>
</organism>
<evidence type="ECO:0000256" key="15">
    <source>
        <dbReference type="ARBA" id="ARBA00050664"/>
    </source>
</evidence>
<keyword evidence="12" id="KW-0325">Glycoprotein</keyword>
<evidence type="ECO:0000256" key="17">
    <source>
        <dbReference type="PIRSR" id="PIRSR005557-2"/>
    </source>
</evidence>
<dbReference type="AlphaFoldDB" id="A0A8B9BHG8"/>
<keyword evidence="11" id="KW-1015">Disulfide bond</keyword>
<comment type="catalytic activity">
    <reaction evidence="13">
        <text>a beta-D-galactosyl-(1-&gt;3)-N-acetyl-alpha-D-galactosaminyl derivative + CMP-N-acetyl-beta-neuraminate = a beta-D-galactosyl-(1-&gt;3)-[N-acetyl-alpha-neuraminyl-(2-&gt;6)]-N-acetyl-alpha-D-galactosaminyl derivative + CMP + H(+)</text>
        <dbReference type="Rhea" id="RHEA:11136"/>
        <dbReference type="ChEBI" id="CHEBI:15378"/>
        <dbReference type="ChEBI" id="CHEBI:57812"/>
        <dbReference type="ChEBI" id="CHEBI:60377"/>
        <dbReference type="ChEBI" id="CHEBI:133470"/>
        <dbReference type="ChEBI" id="CHEBI:140764"/>
        <dbReference type="EC" id="2.4.3.3"/>
    </reaction>
    <physiologicalReaction direction="left-to-right" evidence="13">
        <dbReference type="Rhea" id="RHEA:11137"/>
    </physiologicalReaction>
</comment>
<dbReference type="InterPro" id="IPR038578">
    <property type="entry name" value="GT29-like_sf"/>
</dbReference>
<evidence type="ECO:0000256" key="7">
    <source>
        <dbReference type="ARBA" id="ARBA00022968"/>
    </source>
</evidence>
<comment type="subcellular location">
    <subcellularLocation>
        <location evidence="1">Golgi apparatus membrane</location>
        <topology evidence="1">Single-pass type II membrane protein</topology>
    </subcellularLocation>
</comment>
<reference evidence="19" key="1">
    <citation type="submission" date="2025-08" db="UniProtKB">
        <authorList>
            <consortium name="Ensembl"/>
        </authorList>
    </citation>
    <scope>IDENTIFICATION</scope>
</reference>
<evidence type="ECO:0000256" key="10">
    <source>
        <dbReference type="ARBA" id="ARBA00023136"/>
    </source>
</evidence>
<evidence type="ECO:0000313" key="20">
    <source>
        <dbReference type="Proteomes" id="UP000694426"/>
    </source>
</evidence>
<proteinExistence type="inferred from homology"/>
<keyword evidence="9" id="KW-0333">Golgi apparatus</keyword>
<keyword evidence="6" id="KW-0812">Transmembrane</keyword>
<keyword evidence="5" id="KW-0808">Transferase</keyword>
<keyword evidence="20" id="KW-1185">Reference proteome</keyword>
<dbReference type="PANTHER" id="PTHR45941">
    <property type="entry name" value="ALPHA-N-ACETYLGALACTOSAMINIDE ALPHA-2,6-SIALYLTRANSFERASE 2-LIKE-RELATED"/>
    <property type="match status" value="1"/>
</dbReference>
<evidence type="ECO:0000256" key="14">
    <source>
        <dbReference type="ARBA" id="ARBA00039109"/>
    </source>
</evidence>
<evidence type="ECO:0000256" key="5">
    <source>
        <dbReference type="ARBA" id="ARBA00022679"/>
    </source>
</evidence>
<comment type="catalytic activity">
    <reaction evidence="15">
        <text>a 3-O-[N-acetyl-alpha-neuraminyl-(2-&gt;3)-beta-D-galactosyl-(1-&gt;3)-N-acetyl-alpha-D-galactosaminyl]-L-threonyl-[protein] + CMP-N-acetyl-beta-neuraminate = a 3-O-{alpha-Neu5Ac-(2-&gt;3)-beta-D-Gal-(1-&gt;3)-[alpha-Neu5Ac-(2-&gt;6)]-alpha-D-GalNAc}-L-threonyl-[protein] + CMP + H(+)</text>
        <dbReference type="Rhea" id="RHEA:81659"/>
        <dbReference type="Rhea" id="RHEA-COMP:14417"/>
        <dbReference type="Rhea" id="RHEA-COMP:16763"/>
        <dbReference type="ChEBI" id="CHEBI:15378"/>
        <dbReference type="ChEBI" id="CHEBI:57812"/>
        <dbReference type="ChEBI" id="CHEBI:60377"/>
        <dbReference type="ChEBI" id="CHEBI:139598"/>
        <dbReference type="ChEBI" id="CHEBI:156398"/>
    </reaction>
    <physiologicalReaction direction="left-to-right" evidence="15">
        <dbReference type="Rhea" id="RHEA:81660"/>
    </physiologicalReaction>
</comment>
<evidence type="ECO:0000256" key="9">
    <source>
        <dbReference type="ARBA" id="ARBA00023034"/>
    </source>
</evidence>
<evidence type="ECO:0000256" key="16">
    <source>
        <dbReference type="ARBA" id="ARBA00052285"/>
    </source>
</evidence>
<reference evidence="19" key="2">
    <citation type="submission" date="2025-09" db="UniProtKB">
        <authorList>
            <consortium name="Ensembl"/>
        </authorList>
    </citation>
    <scope>IDENTIFICATION</scope>
</reference>
<dbReference type="PANTHER" id="PTHR45941:SF4">
    <property type="entry name" value="ST6 N-ACETYLGALACTOSAMINIDE ALPHA-2,6-SIALYLTRANSFERASE 2"/>
    <property type="match status" value="1"/>
</dbReference>
<keyword evidence="4" id="KW-0328">Glycosyltransferase</keyword>
<evidence type="ECO:0000313" key="19">
    <source>
        <dbReference type="Ensembl" id="ENSABRP00000004220.1"/>
    </source>
</evidence>
<dbReference type="InterPro" id="IPR012163">
    <property type="entry name" value="Sialyl_trans"/>
</dbReference>
<keyword evidence="7" id="KW-0735">Signal-anchor</keyword>
<dbReference type="InterPro" id="IPR001675">
    <property type="entry name" value="Glyco_trans_29"/>
</dbReference>
<evidence type="ECO:0000256" key="6">
    <source>
        <dbReference type="ARBA" id="ARBA00022692"/>
    </source>
</evidence>
<dbReference type="Ensembl" id="ENSABRT00000005998.1">
    <property type="protein sequence ID" value="ENSABRP00000004220.1"/>
    <property type="gene ID" value="ENSABRG00000003889.1"/>
</dbReference>
<keyword evidence="8" id="KW-1133">Transmembrane helix</keyword>
<comment type="pathway">
    <text evidence="2">Protein modification; protein glycosylation.</text>
</comment>
<protein>
    <recommendedName>
        <fullName evidence="14">alpha-N-acetylgalactosaminide alpha-2,6-sialyltransferase</fullName>
        <ecNumber evidence="14">2.4.3.3</ecNumber>
    </recommendedName>
</protein>
<feature type="region of interest" description="Disordered" evidence="18">
    <location>
        <begin position="59"/>
        <end position="100"/>
    </location>
</feature>
<dbReference type="GeneTree" id="ENSGT00940000164863"/>
<dbReference type="PIRSF" id="PIRSF005557">
    <property type="entry name" value="Sialyl_trans"/>
    <property type="match status" value="1"/>
</dbReference>
<evidence type="ECO:0000256" key="2">
    <source>
        <dbReference type="ARBA" id="ARBA00004922"/>
    </source>
</evidence>
<evidence type="ECO:0000256" key="1">
    <source>
        <dbReference type="ARBA" id="ARBA00004323"/>
    </source>
</evidence>
<sequence length="414" mass="46341">MRRPPALGCCRAALAPCPGRCARGAGLALALLALLALLLLLPAAQRRLGLELSRTPTRLQAPRAPTTEAPELVTRSPRPTPVPSLPPSLGDAYGRDETYRSSECPSSIRKRIAATEFGAAFLATVPVLQWAQHAREEEYRRLRRYAGAHGWKNVGWDVLKASLSLLNTSASGLLADSRQASAPCVRCAVVGNGGILNGSRMGPAIDAHHHVFRVNGAITAGFERDVGNRTSFYVFSTNTMMNSLSSYAADGFKHPPQTPETRYVFLPDHDRDYLLLRAALTRQRVDRGRDKGAWPQDYFGQDLRAEKFRMLHPDFIRYLRNRFLRADILATPLWPLYRPSTGAVMLLAAIHTCDEVSAFGFMTPGYRAYSDHYFDRRHKQVQFFANHDLKLEMQLWQRLQRSGLLRLYTGTERP</sequence>
<comment type="similarity">
    <text evidence="3">Belongs to the glycosyltransferase 29 family.</text>
</comment>
<feature type="disulfide bond" evidence="17">
    <location>
        <begin position="187"/>
        <end position="353"/>
    </location>
</feature>
<dbReference type="GO" id="GO:0001665">
    <property type="term" value="F:alpha-N-acetylgalactosaminide alpha-2,6-sialyltransferase activity"/>
    <property type="evidence" value="ECO:0007669"/>
    <property type="project" value="UniProtKB-EC"/>
</dbReference>
<dbReference type="FunFam" id="3.90.1480.20:FF:000015">
    <property type="entry name" value="Lactosylceramide alpha-2,3-sialyltransferase"/>
    <property type="match status" value="1"/>
</dbReference>
<accession>A0A8B9BHG8</accession>
<evidence type="ECO:0000256" key="8">
    <source>
        <dbReference type="ARBA" id="ARBA00022989"/>
    </source>
</evidence>
<name>A0A8B9BHG8_9AVES</name>
<evidence type="ECO:0000256" key="18">
    <source>
        <dbReference type="SAM" id="MobiDB-lite"/>
    </source>
</evidence>
<evidence type="ECO:0000256" key="13">
    <source>
        <dbReference type="ARBA" id="ARBA00036348"/>
    </source>
</evidence>
<evidence type="ECO:0000256" key="3">
    <source>
        <dbReference type="ARBA" id="ARBA00006003"/>
    </source>
</evidence>